<accession>A0ABN1A4W9</accession>
<evidence type="ECO:0000313" key="3">
    <source>
        <dbReference type="Proteomes" id="UP001500713"/>
    </source>
</evidence>
<name>A0ABN1A4W9_9SPHN</name>
<dbReference type="RefSeq" id="WP_229953910.1">
    <property type="nucleotide sequence ID" value="NZ_BAAAEM010000002.1"/>
</dbReference>
<evidence type="ECO:0000256" key="1">
    <source>
        <dbReference type="SAM" id="Phobius"/>
    </source>
</evidence>
<protein>
    <recommendedName>
        <fullName evidence="4">DUF4864 domain-containing protein</fullName>
    </recommendedName>
</protein>
<sequence length="262" mass="28549">MKTWMKVVLGIVAGISVLLGVIFWLTSDVTKAGDDFFAAVQNDDIDAAYALLSDDFKAGTSKADLKTYIAANAFDKIKDASWGGRMMTGGVAELEGTITTEGGSKIPIKLRLIDSESGWRINAIEKDIAGFKTAGSDRGLPSVDKQKQLFRETMTVFAESLSEGTMKKLRDNGAGAFQRQITLEDLDKAYEGAFKYAGDFSEIAKSPPTIDSADFREDGALLIRGHYPIKPRPVYIEQSYEYEGVGWKFLGLVYRVGAPVGS</sequence>
<dbReference type="Proteomes" id="UP001500713">
    <property type="component" value="Unassembled WGS sequence"/>
</dbReference>
<evidence type="ECO:0008006" key="4">
    <source>
        <dbReference type="Google" id="ProtNLM"/>
    </source>
</evidence>
<evidence type="ECO:0000313" key="2">
    <source>
        <dbReference type="EMBL" id="GAA0467602.1"/>
    </source>
</evidence>
<keyword evidence="1" id="KW-1133">Transmembrane helix</keyword>
<proteinExistence type="predicted"/>
<keyword evidence="1" id="KW-0812">Transmembrane</keyword>
<organism evidence="2 3">
    <name type="scientific">Parasphingorhabdus litoris</name>
    <dbReference type="NCBI Taxonomy" id="394733"/>
    <lineage>
        <taxon>Bacteria</taxon>
        <taxon>Pseudomonadati</taxon>
        <taxon>Pseudomonadota</taxon>
        <taxon>Alphaproteobacteria</taxon>
        <taxon>Sphingomonadales</taxon>
        <taxon>Sphingomonadaceae</taxon>
        <taxon>Parasphingorhabdus</taxon>
    </lineage>
</organism>
<feature type="transmembrane region" description="Helical" evidence="1">
    <location>
        <begin position="7"/>
        <end position="25"/>
    </location>
</feature>
<dbReference type="EMBL" id="BAAAEM010000002">
    <property type="protein sequence ID" value="GAA0467602.1"/>
    <property type="molecule type" value="Genomic_DNA"/>
</dbReference>
<gene>
    <name evidence="2" type="ORF">GCM10009096_05520</name>
</gene>
<comment type="caution">
    <text evidence="2">The sequence shown here is derived from an EMBL/GenBank/DDBJ whole genome shotgun (WGS) entry which is preliminary data.</text>
</comment>
<keyword evidence="3" id="KW-1185">Reference proteome</keyword>
<dbReference type="InterPro" id="IPR032347">
    <property type="entry name" value="DUF4864"/>
</dbReference>
<reference evidence="2 3" key="1">
    <citation type="journal article" date="2019" name="Int. J. Syst. Evol. Microbiol.">
        <title>The Global Catalogue of Microorganisms (GCM) 10K type strain sequencing project: providing services to taxonomists for standard genome sequencing and annotation.</title>
        <authorList>
            <consortium name="The Broad Institute Genomics Platform"/>
            <consortium name="The Broad Institute Genome Sequencing Center for Infectious Disease"/>
            <person name="Wu L."/>
            <person name="Ma J."/>
        </authorList>
    </citation>
    <scope>NUCLEOTIDE SEQUENCE [LARGE SCALE GENOMIC DNA]</scope>
    <source>
        <strain evidence="2 3">JCM 14162</strain>
    </source>
</reference>
<dbReference type="Pfam" id="PF16156">
    <property type="entry name" value="DUF4864"/>
    <property type="match status" value="1"/>
</dbReference>
<keyword evidence="1" id="KW-0472">Membrane</keyword>